<feature type="domain" description="IcmF-related" evidence="4">
    <location>
        <begin position="488"/>
        <end position="830"/>
    </location>
</feature>
<feature type="transmembrane region" description="Helical" evidence="2">
    <location>
        <begin position="36"/>
        <end position="57"/>
    </location>
</feature>
<keyword evidence="8" id="KW-1185">Reference proteome</keyword>
<dbReference type="PROSITE" id="PS50276">
    <property type="entry name" value="PANCREATIC_HORMONE_2"/>
    <property type="match status" value="1"/>
</dbReference>
<dbReference type="SUPFAM" id="SSF52540">
    <property type="entry name" value="P-loop containing nucleoside triphosphate hydrolases"/>
    <property type="match status" value="1"/>
</dbReference>
<evidence type="ECO:0000313" key="8">
    <source>
        <dbReference type="Proteomes" id="UP000809349"/>
    </source>
</evidence>
<comment type="caution">
    <text evidence="7">The sequence shown here is derived from an EMBL/GenBank/DDBJ whole genome shotgun (WGS) entry which is preliminary data.</text>
</comment>
<gene>
    <name evidence="7" type="primary">tssM</name>
    <name evidence="7" type="ORF">I4X03_008685</name>
</gene>
<dbReference type="Pfam" id="PF06744">
    <property type="entry name" value="IcmF_C"/>
    <property type="match status" value="1"/>
</dbReference>
<dbReference type="InterPro" id="IPR017731">
    <property type="entry name" value="TssM1-like"/>
</dbReference>
<feature type="domain" description="Type VI secretion system component TssM1 helical" evidence="6">
    <location>
        <begin position="986"/>
        <end position="1074"/>
    </location>
</feature>
<dbReference type="Pfam" id="PF21070">
    <property type="entry name" value="IcmF_helical"/>
    <property type="match status" value="1"/>
</dbReference>
<keyword evidence="2" id="KW-1133">Transmembrane helix</keyword>
<dbReference type="RefSeq" id="WP_223467831.1">
    <property type="nucleotide sequence ID" value="NZ_JAFBIL020000003.1"/>
</dbReference>
<evidence type="ECO:0000259" key="4">
    <source>
        <dbReference type="Pfam" id="PF06761"/>
    </source>
</evidence>
<proteinExistence type="predicted"/>
<keyword evidence="2" id="KW-0812">Transmembrane</keyword>
<name>A0ABS7SMD1_9BURK</name>
<dbReference type="Proteomes" id="UP000809349">
    <property type="component" value="Unassembled WGS sequence"/>
</dbReference>
<dbReference type="InterPro" id="IPR025743">
    <property type="entry name" value="TssM1_N"/>
</dbReference>
<dbReference type="PANTHER" id="PTHR36153">
    <property type="entry name" value="INNER MEMBRANE PROTEIN-RELATED"/>
    <property type="match status" value="1"/>
</dbReference>
<organism evidence="7 8">
    <name type="scientific">Massilia soli</name>
    <dbReference type="NCBI Taxonomy" id="2792854"/>
    <lineage>
        <taxon>Bacteria</taxon>
        <taxon>Pseudomonadati</taxon>
        <taxon>Pseudomonadota</taxon>
        <taxon>Betaproteobacteria</taxon>
        <taxon>Burkholderiales</taxon>
        <taxon>Oxalobacteraceae</taxon>
        <taxon>Telluria group</taxon>
        <taxon>Massilia</taxon>
    </lineage>
</organism>
<dbReference type="PANTHER" id="PTHR36153:SF1">
    <property type="entry name" value="TYPE VI SECRETION SYSTEM COMPONENT TSSM1"/>
    <property type="match status" value="1"/>
</dbReference>
<dbReference type="Pfam" id="PF06761">
    <property type="entry name" value="IcmF-related"/>
    <property type="match status" value="1"/>
</dbReference>
<dbReference type="EMBL" id="JAFBIL020000003">
    <property type="protein sequence ID" value="MBZ2207336.1"/>
    <property type="molecule type" value="Genomic_DNA"/>
</dbReference>
<sequence>MRRLWQFLTGSRVMGLIGLAALAAIMFLGADALQVGAIWVGAAALALLLGWGIFWGARYQYRRRAAGKLGASIMPAGEEGAQASPGSGEVATLRKSMLEAIATIKTSKLGLVSGAAALYELPWYMIIGNPAAGKSSAIGHSGLQFPIAGSKAVRGVAGTRNCDWFFTTDGILLDTAGRYSVEAGDRAEWFSFLDLLKKHRSRAPINGILIAVSVSELTGEHAEKAVELAKNLRTRVQELTERLGVHPPVYVIFTKADLIAGFGDFFHDTGRIERDRVWGATIRYNRRRTHQDVLGFFDEHFDELHDGLKEMSLASMAGNRAAPMRPGVFTFPLEFAAIKSPLRAFLATLFEENTYQFKPVFRGFYFTSALQEGQVQNLSSKRVASRFDLELREEKGEPQAEEQSGYFLLDLFRKVIFADKDLVSRYTSPYAQRIKYGAFFAATLLLGGSLAAWSWSYMGNAQLVANVQADLDKVVKLQDKRIDLQSRLEALDILQDRITQLEQYRASRPLMLSFGLYQGDTLERKLRDEYFAGVRAVMVEPVVAGIEGLLNEMNANAAQLQPQAANAPAAAPSRPGQPFQDASPTNVADAYGALKTYLMLGDKTRAEPSHLNDQMTRYWRGWLESNRANMPREQMIRSAERLMTFYLGQVEDQAWPQVTLKLGLLDSARENLRRVVRGTPARERVYADIKARASTRYQSMTVARIVGDPDNQLLNGSHAVPGAFTREAWDKFVAGAIKDASNKELQSTDWVLKTVSQNDLTLEGSPEQIQKNLVDMYKNEYAKEWLKFVQGVTITELNGFDASVRAMNRLGDPQNSPLAKLLATIHQQTSWDNPSSAGAMSKVEKGAFAWFKETVLRRAPSEARTMIDQPGIAGAAPVMGPIGREFAGVARLVGLKEKDASLMTGYLDSLSRLRSRLNQLKNQGDPGPGARQFMQQTLEGTGSELSDGLKFVDEQMLIGMTDTQKMALRPILVRPLIQVFAVIVGPSESEINKTWQVQVVQPFKKSLETKYPFSPASSVEASSAEIGQFFGPDGVIGKFVNTSMGPLVVRRGDVLSPRTWADMGITLAPQAVSAFPGWVAPLSANGVAASSSPQTVFQLQPLPATGITEYTIDIDGQVIRYRNTPPAWTNMVHPSPAGAPGVRISAVTFDGRTVELFNEAGQYGLKRMIDAAARKRKDGGVFELRWANGNVSVAVDLKITSSNSARGNGDVTSQDRGFKGLRLPEAIVGRAMDAPAPAVAAVSVGAAP</sequence>
<keyword evidence="2" id="KW-0472">Membrane</keyword>
<evidence type="ECO:0000256" key="1">
    <source>
        <dbReference type="SAM" id="MobiDB-lite"/>
    </source>
</evidence>
<feature type="domain" description="Type VI secretion system IcmF C-terminal" evidence="3">
    <location>
        <begin position="1097"/>
        <end position="1201"/>
    </location>
</feature>
<feature type="transmembrane region" description="Helical" evidence="2">
    <location>
        <begin position="12"/>
        <end position="30"/>
    </location>
</feature>
<protein>
    <submittedName>
        <fullName evidence="7">Type VI secretion system membrane subunit TssM</fullName>
    </submittedName>
</protein>
<evidence type="ECO:0000256" key="2">
    <source>
        <dbReference type="SAM" id="Phobius"/>
    </source>
</evidence>
<feature type="domain" description="Type VI secretion system component TssM1 N-terminal" evidence="5">
    <location>
        <begin position="183"/>
        <end position="439"/>
    </location>
</feature>
<reference evidence="7 8" key="1">
    <citation type="submission" date="2021-01" db="EMBL/GenBank/DDBJ databases">
        <authorList>
            <person name="Ruan W."/>
            <person name="Khan S.A."/>
            <person name="Jeon C.O."/>
        </authorList>
    </citation>
    <scope>NUCLEOTIDE SEQUENCE [LARGE SCALE GENOMIC DNA]</scope>
    <source>
        <strain evidence="7 8">R798</strain>
    </source>
</reference>
<dbReference type="CDD" id="cd00882">
    <property type="entry name" value="Ras_like_GTPase"/>
    <property type="match status" value="1"/>
</dbReference>
<feature type="region of interest" description="Disordered" evidence="1">
    <location>
        <begin position="564"/>
        <end position="585"/>
    </location>
</feature>
<dbReference type="InterPro" id="IPR053156">
    <property type="entry name" value="T6SS_TssM-like"/>
</dbReference>
<evidence type="ECO:0000259" key="6">
    <source>
        <dbReference type="Pfam" id="PF21070"/>
    </source>
</evidence>
<dbReference type="InterPro" id="IPR027417">
    <property type="entry name" value="P-loop_NTPase"/>
</dbReference>
<dbReference type="InterPro" id="IPR048677">
    <property type="entry name" value="TssM1_hel"/>
</dbReference>
<reference evidence="7 8" key="2">
    <citation type="submission" date="2021-08" db="EMBL/GenBank/DDBJ databases">
        <title>Massilia sp. R798.</title>
        <authorList>
            <person name="Baek J.H."/>
            <person name="Jung H.S."/>
            <person name="Kim K.R."/>
            <person name="Jeon C.O."/>
        </authorList>
    </citation>
    <scope>NUCLEOTIDE SEQUENCE [LARGE SCALE GENOMIC DNA]</scope>
    <source>
        <strain evidence="7 8">R798</strain>
    </source>
</reference>
<dbReference type="Pfam" id="PF14331">
    <property type="entry name" value="IcmF-related_N"/>
    <property type="match status" value="1"/>
</dbReference>
<dbReference type="InterPro" id="IPR009612">
    <property type="entry name" value="IcmF-rel"/>
</dbReference>
<dbReference type="NCBIfam" id="TIGR03348">
    <property type="entry name" value="VI_IcmF"/>
    <property type="match status" value="1"/>
</dbReference>
<feature type="transmembrane region" description="Helical" evidence="2">
    <location>
        <begin position="436"/>
        <end position="458"/>
    </location>
</feature>
<evidence type="ECO:0000259" key="5">
    <source>
        <dbReference type="Pfam" id="PF14331"/>
    </source>
</evidence>
<accession>A0ABS7SMD1</accession>
<dbReference type="InterPro" id="IPR010623">
    <property type="entry name" value="IcmF_C"/>
</dbReference>
<evidence type="ECO:0000259" key="3">
    <source>
        <dbReference type="Pfam" id="PF06744"/>
    </source>
</evidence>
<evidence type="ECO:0000313" key="7">
    <source>
        <dbReference type="EMBL" id="MBZ2207336.1"/>
    </source>
</evidence>